<feature type="compositionally biased region" description="Low complexity" evidence="12">
    <location>
        <begin position="462"/>
        <end position="475"/>
    </location>
</feature>
<dbReference type="InterPro" id="IPR008921">
    <property type="entry name" value="DNA_pol3_clamp-load_cplx_C"/>
</dbReference>
<dbReference type="PANTHER" id="PTHR11669">
    <property type="entry name" value="REPLICATION FACTOR C / DNA POLYMERASE III GAMMA-TAU SUBUNIT"/>
    <property type="match status" value="1"/>
</dbReference>
<dbReference type="GO" id="GO:0046872">
    <property type="term" value="F:metal ion binding"/>
    <property type="evidence" value="ECO:0007669"/>
    <property type="project" value="UniProtKB-KW"/>
</dbReference>
<evidence type="ECO:0000256" key="1">
    <source>
        <dbReference type="ARBA" id="ARBA00006360"/>
    </source>
</evidence>
<evidence type="ECO:0000256" key="10">
    <source>
        <dbReference type="ARBA" id="ARBA00049244"/>
    </source>
</evidence>
<keyword evidence="6 11" id="KW-0547">Nucleotide-binding</keyword>
<keyword evidence="8 11" id="KW-0067">ATP-binding</keyword>
<dbReference type="Pfam" id="PF12169">
    <property type="entry name" value="DNA_pol3_gamma3"/>
    <property type="match status" value="1"/>
</dbReference>
<dbReference type="EC" id="2.7.7.7" evidence="11"/>
<feature type="compositionally biased region" description="Basic and acidic residues" evidence="12">
    <location>
        <begin position="487"/>
        <end position="501"/>
    </location>
</feature>
<dbReference type="InterPro" id="IPR045085">
    <property type="entry name" value="HLD_clamp_pol_III_gamma_tau"/>
</dbReference>
<dbReference type="SMART" id="SM00382">
    <property type="entry name" value="AAA"/>
    <property type="match status" value="1"/>
</dbReference>
<dbReference type="PANTHER" id="PTHR11669:SF0">
    <property type="entry name" value="PROTEIN STICHEL-LIKE 2"/>
    <property type="match status" value="1"/>
</dbReference>
<comment type="function">
    <text evidence="11">DNA polymerase III is a complex, multichain enzyme responsible for most of the replicative synthesis in bacteria. This DNA polymerase also exhibits 3' to 5' exonuclease activity.</text>
</comment>
<dbReference type="EMBL" id="CP098828">
    <property type="protein sequence ID" value="XBO76513.1"/>
    <property type="molecule type" value="Genomic_DNA"/>
</dbReference>
<feature type="compositionally biased region" description="Low complexity" evidence="12">
    <location>
        <begin position="588"/>
        <end position="600"/>
    </location>
</feature>
<proteinExistence type="inferred from homology"/>
<dbReference type="NCBIfam" id="NF005942">
    <property type="entry name" value="PRK07994.1"/>
    <property type="match status" value="1"/>
</dbReference>
<comment type="catalytic activity">
    <reaction evidence="10 11">
        <text>DNA(n) + a 2'-deoxyribonucleoside 5'-triphosphate = DNA(n+1) + diphosphate</text>
        <dbReference type="Rhea" id="RHEA:22508"/>
        <dbReference type="Rhea" id="RHEA-COMP:17339"/>
        <dbReference type="Rhea" id="RHEA-COMP:17340"/>
        <dbReference type="ChEBI" id="CHEBI:33019"/>
        <dbReference type="ChEBI" id="CHEBI:61560"/>
        <dbReference type="ChEBI" id="CHEBI:173112"/>
        <dbReference type="EC" id="2.7.7.7"/>
    </reaction>
</comment>
<dbReference type="InterPro" id="IPR038249">
    <property type="entry name" value="PolIII_tau_V_sf"/>
</dbReference>
<dbReference type="InterPro" id="IPR050238">
    <property type="entry name" value="DNA_Rep/Repair_Clamp_Loader"/>
</dbReference>
<dbReference type="Gene3D" id="1.20.272.10">
    <property type="match status" value="1"/>
</dbReference>
<sequence length="788" mass="84457">MSYQVLARKWRPRTFHELVGQEHVQRALVNALDQGRLHHAYLFTGTRGVGKTTLARILAKCLNCTDKGEGDDGVTSTPCGRCDSCQSIDQGRFVDLIEVDAASRTKVEDTRELLDNVQYAPTQGRYKVYLIDEVHMLSTSSFNALLKTLEEPPPHVKFLLATTDPQKLPPTVLSRCLQFTLKHMPPERIVGHLSKVLEAEQVPFEESALWLLGKAAAGSMRDAMSLTDQSIAFGQGEVRHADVAAMLGTLDHRHVLALIEALAEVDAARLLQEVASLAEQGPDFGAVLDDLTAVLHRLAIGQMVPSALDNGHGDRQALLELAGRFAAEDVQLYYQIGVQGRADMAHAPDLRTALEMTLLRMLAFRPQGVPRPARTPLPMRGEAAPQAGSASTAQPDSRSEPQPEVKTQVQNQAQNQAQNRAQPHGQVQTQPEAQPHVQPAPQPEPQPEPGAPSPSETQAQTAAPVEASVDAAPAPVDGPAPMPGEAPDSRDDSGGEADYRANNHASDVPPPWEGGAPEDPTPGADAPTAVASEPVGLAETPSAEAQAGQAMASTQDQPLPTEPLPVESHLAETPAVAGSEASSEEPSPEPSFGPSLEPSAEPSPEPSLEPDAEVEEMAAEAMAAEAMVDEASQHQQHAAEPAAGEAAAMPTGALTHSAWLAHFDDLGVSGLTRNLAAHCVVAADDGERLHLHLDPSQSAMNAEVHQNRIRDALEALGYPRRLEIEVRQLDTRVETPRQMAERLAAERHAEAVEALKRDPHIQQLQQTFGARLVESTVTPAGETRKARR</sequence>
<keyword evidence="9 11" id="KW-0239">DNA-directed DNA polymerase</keyword>
<evidence type="ECO:0000256" key="3">
    <source>
        <dbReference type="ARBA" id="ARBA00022695"/>
    </source>
</evidence>
<keyword evidence="2 11" id="KW-0808">Transferase</keyword>
<dbReference type="Pfam" id="PF22608">
    <property type="entry name" value="DNAX_ATPase_lid"/>
    <property type="match status" value="1"/>
</dbReference>
<feature type="compositionally biased region" description="Low complexity" evidence="12">
    <location>
        <begin position="408"/>
        <end position="422"/>
    </location>
</feature>
<feature type="domain" description="AAA+ ATPase" evidence="13">
    <location>
        <begin position="37"/>
        <end position="188"/>
    </location>
</feature>
<dbReference type="InterPro" id="IPR012763">
    <property type="entry name" value="DNA_pol_III_sug/sutau_N"/>
</dbReference>
<dbReference type="SUPFAM" id="SSF48019">
    <property type="entry name" value="post-AAA+ oligomerization domain-like"/>
    <property type="match status" value="1"/>
</dbReference>
<evidence type="ECO:0000256" key="6">
    <source>
        <dbReference type="ARBA" id="ARBA00022741"/>
    </source>
</evidence>
<evidence type="ECO:0000256" key="5">
    <source>
        <dbReference type="ARBA" id="ARBA00022723"/>
    </source>
</evidence>
<dbReference type="GO" id="GO:0009360">
    <property type="term" value="C:DNA polymerase III complex"/>
    <property type="evidence" value="ECO:0007669"/>
    <property type="project" value="InterPro"/>
</dbReference>
<name>A0AAU7L0E2_9GAMM</name>
<dbReference type="FunFam" id="1.10.8.60:FF:000013">
    <property type="entry name" value="DNA polymerase III subunit gamma/tau"/>
    <property type="match status" value="1"/>
</dbReference>
<reference evidence="14" key="1">
    <citation type="submission" date="2022-06" db="EMBL/GenBank/DDBJ databases">
        <title>A novel DMS-producing enzyme.</title>
        <authorList>
            <person name="Zhang Y."/>
        </authorList>
    </citation>
    <scope>NUCLEOTIDE SEQUENCE</scope>
    <source>
        <strain evidence="14">H10-59</strain>
    </source>
</reference>
<dbReference type="Gene3D" id="3.40.50.300">
    <property type="entry name" value="P-loop containing nucleotide triphosphate hydrolases"/>
    <property type="match status" value="1"/>
</dbReference>
<feature type="compositionally biased region" description="Pro residues" evidence="12">
    <location>
        <begin position="438"/>
        <end position="452"/>
    </location>
</feature>
<keyword evidence="5" id="KW-0479">Metal-binding</keyword>
<evidence type="ECO:0000256" key="4">
    <source>
        <dbReference type="ARBA" id="ARBA00022705"/>
    </source>
</evidence>
<evidence type="ECO:0000313" key="14">
    <source>
        <dbReference type="EMBL" id="XBO76513.1"/>
    </source>
</evidence>
<dbReference type="GO" id="GO:0003887">
    <property type="term" value="F:DNA-directed DNA polymerase activity"/>
    <property type="evidence" value="ECO:0007669"/>
    <property type="project" value="UniProtKB-KW"/>
</dbReference>
<comment type="similarity">
    <text evidence="1 11">Belongs to the DnaX/STICHEL family.</text>
</comment>
<evidence type="ECO:0000256" key="11">
    <source>
        <dbReference type="RuleBase" id="RU364063"/>
    </source>
</evidence>
<dbReference type="Gene3D" id="1.10.8.60">
    <property type="match status" value="1"/>
</dbReference>
<dbReference type="InterPro" id="IPR027417">
    <property type="entry name" value="P-loop_NTPase"/>
</dbReference>
<dbReference type="SUPFAM" id="SSF52540">
    <property type="entry name" value="P-loop containing nucleoside triphosphate hydrolases"/>
    <property type="match status" value="1"/>
</dbReference>
<feature type="compositionally biased region" description="Low complexity" evidence="12">
    <location>
        <begin position="619"/>
        <end position="630"/>
    </location>
</feature>
<evidence type="ECO:0000256" key="8">
    <source>
        <dbReference type="ARBA" id="ARBA00022840"/>
    </source>
</evidence>
<dbReference type="CDD" id="cd18137">
    <property type="entry name" value="HLD_clamp_pol_III_gamma_tau"/>
    <property type="match status" value="1"/>
</dbReference>
<dbReference type="Gene3D" id="3.30.300.150">
    <property type="entry name" value="DNA polymerase III, tau subunit, domain V"/>
    <property type="match status" value="1"/>
</dbReference>
<dbReference type="FunFam" id="3.40.50.300:FF:000014">
    <property type="entry name" value="DNA polymerase III subunit gamma/tau"/>
    <property type="match status" value="1"/>
</dbReference>
<keyword evidence="4 11" id="KW-0235">DNA replication</keyword>
<dbReference type="InterPro" id="IPR003593">
    <property type="entry name" value="AAA+_ATPase"/>
</dbReference>
<keyword evidence="3 11" id="KW-0548">Nucleotidyltransferase</keyword>
<evidence type="ECO:0000256" key="7">
    <source>
        <dbReference type="ARBA" id="ARBA00022833"/>
    </source>
</evidence>
<dbReference type="NCBIfam" id="TIGR02397">
    <property type="entry name" value="dnaX_nterm"/>
    <property type="match status" value="1"/>
</dbReference>
<dbReference type="NCBIfam" id="NF004046">
    <property type="entry name" value="PRK05563.1"/>
    <property type="match status" value="1"/>
</dbReference>
<feature type="region of interest" description="Disordered" evidence="12">
    <location>
        <begin position="367"/>
        <end position="646"/>
    </location>
</feature>
<organism evidence="14">
    <name type="scientific">Halomonas sp. H10-59</name>
    <dbReference type="NCBI Taxonomy" id="2950874"/>
    <lineage>
        <taxon>Bacteria</taxon>
        <taxon>Pseudomonadati</taxon>
        <taxon>Pseudomonadota</taxon>
        <taxon>Gammaproteobacteria</taxon>
        <taxon>Oceanospirillales</taxon>
        <taxon>Halomonadaceae</taxon>
        <taxon>Halomonas</taxon>
    </lineage>
</organism>
<dbReference type="CDD" id="cd00009">
    <property type="entry name" value="AAA"/>
    <property type="match status" value="1"/>
</dbReference>
<dbReference type="AlphaFoldDB" id="A0AAU7L0E2"/>
<comment type="subunit">
    <text evidence="11">DNA polymerase III contains a core (composed of alpha, epsilon and theta chains) that associates with a tau subunit. This core dimerizes to form the POLIII' complex. PolIII' associates with the gamma complex (composed of gamma, delta, delta', psi and chi chains) and with the beta chain to form the complete DNA polymerase III complex.</text>
</comment>
<keyword evidence="7" id="KW-0862">Zinc</keyword>
<evidence type="ECO:0000256" key="9">
    <source>
        <dbReference type="ARBA" id="ARBA00022932"/>
    </source>
</evidence>
<dbReference type="RefSeq" id="WP_348815775.1">
    <property type="nucleotide sequence ID" value="NZ_CP098828.1"/>
</dbReference>
<dbReference type="Pfam" id="PF13177">
    <property type="entry name" value="DNA_pol3_delta2"/>
    <property type="match status" value="1"/>
</dbReference>
<feature type="compositionally biased region" description="Acidic residues" evidence="12">
    <location>
        <begin position="608"/>
        <end position="618"/>
    </location>
</feature>
<evidence type="ECO:0000256" key="12">
    <source>
        <dbReference type="SAM" id="MobiDB-lite"/>
    </source>
</evidence>
<dbReference type="GO" id="GO:0003677">
    <property type="term" value="F:DNA binding"/>
    <property type="evidence" value="ECO:0007669"/>
    <property type="project" value="InterPro"/>
</dbReference>
<evidence type="ECO:0000259" key="13">
    <source>
        <dbReference type="SMART" id="SM00382"/>
    </source>
</evidence>
<protein>
    <recommendedName>
        <fullName evidence="11">DNA polymerase III subunit gamma/tau</fullName>
        <ecNumber evidence="11">2.7.7.7</ecNumber>
    </recommendedName>
</protein>
<dbReference type="Pfam" id="PF12170">
    <property type="entry name" value="DNA_pol3_tau_5"/>
    <property type="match status" value="1"/>
</dbReference>
<dbReference type="FunFam" id="1.20.272.10:FF:000003">
    <property type="entry name" value="DNA polymerase III subunit gamma/tau"/>
    <property type="match status" value="1"/>
</dbReference>
<dbReference type="InterPro" id="IPR021029">
    <property type="entry name" value="DNA_pol_III_tau_dom-5"/>
</dbReference>
<dbReference type="GO" id="GO:0006261">
    <property type="term" value="P:DNA-templated DNA replication"/>
    <property type="evidence" value="ECO:0007669"/>
    <property type="project" value="TreeGrafter"/>
</dbReference>
<evidence type="ECO:0000256" key="2">
    <source>
        <dbReference type="ARBA" id="ARBA00022679"/>
    </source>
</evidence>
<dbReference type="GO" id="GO:0005524">
    <property type="term" value="F:ATP binding"/>
    <property type="evidence" value="ECO:0007669"/>
    <property type="project" value="UniProtKB-KW"/>
</dbReference>
<dbReference type="InterPro" id="IPR022754">
    <property type="entry name" value="DNA_pol_III_gamma-3"/>
</dbReference>
<accession>A0AAU7L0E2</accession>
<gene>
    <name evidence="11 14" type="primary">dnaX</name>
    <name evidence="14" type="ORF">NFG57_07035</name>
</gene>